<sequence length="63" mass="7013">MIFPTTNKCPNTLSYPYNVHSWAEYARITIHGQFLLYKQGTSCKNQPALGSGHCACHVVGPPY</sequence>
<accession>A0A2H1W1F2</accession>
<evidence type="ECO:0000313" key="1">
    <source>
        <dbReference type="EMBL" id="SOQ46909.1"/>
    </source>
</evidence>
<gene>
    <name evidence="1" type="ORF">SFRICE_032256</name>
</gene>
<dbReference type="EMBL" id="ODYU01005746">
    <property type="protein sequence ID" value="SOQ46909.1"/>
    <property type="molecule type" value="Genomic_DNA"/>
</dbReference>
<proteinExistence type="predicted"/>
<name>A0A2H1W1F2_SPOFR</name>
<dbReference type="AlphaFoldDB" id="A0A2H1W1F2"/>
<organism evidence="1">
    <name type="scientific">Spodoptera frugiperda</name>
    <name type="common">Fall armyworm</name>
    <dbReference type="NCBI Taxonomy" id="7108"/>
    <lineage>
        <taxon>Eukaryota</taxon>
        <taxon>Metazoa</taxon>
        <taxon>Ecdysozoa</taxon>
        <taxon>Arthropoda</taxon>
        <taxon>Hexapoda</taxon>
        <taxon>Insecta</taxon>
        <taxon>Pterygota</taxon>
        <taxon>Neoptera</taxon>
        <taxon>Endopterygota</taxon>
        <taxon>Lepidoptera</taxon>
        <taxon>Glossata</taxon>
        <taxon>Ditrysia</taxon>
        <taxon>Noctuoidea</taxon>
        <taxon>Noctuidae</taxon>
        <taxon>Amphipyrinae</taxon>
        <taxon>Spodoptera</taxon>
    </lineage>
</organism>
<protein>
    <submittedName>
        <fullName evidence="1">SFRICE_032256</fullName>
    </submittedName>
</protein>
<reference evidence="1" key="1">
    <citation type="submission" date="2016-07" db="EMBL/GenBank/DDBJ databases">
        <authorList>
            <person name="Bretaudeau A."/>
        </authorList>
    </citation>
    <scope>NUCLEOTIDE SEQUENCE</scope>
    <source>
        <strain evidence="1">Rice</strain>
        <tissue evidence="1">Whole body</tissue>
    </source>
</reference>